<feature type="chain" id="PRO_5036742172" evidence="1">
    <location>
        <begin position="34"/>
        <end position="111"/>
    </location>
</feature>
<organism evidence="2 3">
    <name type="scientific">Leucobacter soli</name>
    <dbReference type="NCBI Taxonomy" id="2812850"/>
    <lineage>
        <taxon>Bacteria</taxon>
        <taxon>Bacillati</taxon>
        <taxon>Actinomycetota</taxon>
        <taxon>Actinomycetes</taxon>
        <taxon>Micrococcales</taxon>
        <taxon>Microbacteriaceae</taxon>
        <taxon>Leucobacter</taxon>
    </lineage>
</organism>
<dbReference type="Proteomes" id="UP000693892">
    <property type="component" value="Unassembled WGS sequence"/>
</dbReference>
<accession>A0A916JZG0</accession>
<evidence type="ECO:0000313" key="3">
    <source>
        <dbReference type="Proteomes" id="UP000693892"/>
    </source>
</evidence>
<feature type="signal peptide" evidence="1">
    <location>
        <begin position="1"/>
        <end position="33"/>
    </location>
</feature>
<keyword evidence="1" id="KW-0732">Signal</keyword>
<dbReference type="RefSeq" id="WP_218115258.1">
    <property type="nucleotide sequence ID" value="NZ_CAJVAP010000016.1"/>
</dbReference>
<evidence type="ECO:0000256" key="1">
    <source>
        <dbReference type="SAM" id="SignalP"/>
    </source>
</evidence>
<proteinExistence type="predicted"/>
<reference evidence="2" key="1">
    <citation type="submission" date="2021-06" db="EMBL/GenBank/DDBJ databases">
        <authorList>
            <person name="Criscuolo A."/>
        </authorList>
    </citation>
    <scope>NUCLEOTIDE SEQUENCE</scope>
    <source>
        <strain evidence="2">CIP111803</strain>
    </source>
</reference>
<name>A0A916JZG0_9MICO</name>
<sequence>MPMKKLLCTPLVAVTLAALSFGMSPSAPAPAHAASGVWFDANGPQADLKEPPSTVKQRRIATANADKLLQTLVTKKRLKGLKLDTPVALKPAKKRVTMKLLGGKEDDHHDR</sequence>
<keyword evidence="3" id="KW-1185">Reference proteome</keyword>
<evidence type="ECO:0000313" key="2">
    <source>
        <dbReference type="EMBL" id="CAG7612782.1"/>
    </source>
</evidence>
<dbReference type="AlphaFoldDB" id="A0A916JZG0"/>
<gene>
    <name evidence="2" type="ORF">LEUCIP111803_01612</name>
</gene>
<comment type="caution">
    <text evidence="2">The sequence shown here is derived from an EMBL/GenBank/DDBJ whole genome shotgun (WGS) entry which is preliminary data.</text>
</comment>
<dbReference type="EMBL" id="CAJVAP010000016">
    <property type="protein sequence ID" value="CAG7612782.1"/>
    <property type="molecule type" value="Genomic_DNA"/>
</dbReference>
<protein>
    <submittedName>
        <fullName evidence="2">Uncharacterized protein</fullName>
    </submittedName>
</protein>